<evidence type="ECO:0000313" key="3">
    <source>
        <dbReference type="EMBL" id="KAG6478265.1"/>
    </source>
</evidence>
<evidence type="ECO:0000256" key="1">
    <source>
        <dbReference type="SAM" id="MobiDB-lite"/>
    </source>
</evidence>
<dbReference type="EMBL" id="JACMSC010000017">
    <property type="protein sequence ID" value="KAG6478265.1"/>
    <property type="molecule type" value="Genomic_DNA"/>
</dbReference>
<feature type="domain" description="J" evidence="2">
    <location>
        <begin position="66"/>
        <end position="130"/>
    </location>
</feature>
<feature type="region of interest" description="Disordered" evidence="1">
    <location>
        <begin position="236"/>
        <end position="265"/>
    </location>
</feature>
<dbReference type="AlphaFoldDB" id="A0A8J5EZH7"/>
<dbReference type="Pfam" id="PF23551">
    <property type="entry name" value="Zn_ribbon_20"/>
    <property type="match status" value="1"/>
</dbReference>
<dbReference type="SMART" id="SM00271">
    <property type="entry name" value="DnaJ"/>
    <property type="match status" value="1"/>
</dbReference>
<sequence>MAGSKDQALRAKEIAEKKLAENDLIGAKKFALEAQTLFPALEGLVQLTATLDVCIASQSKVDGEKDWHAILCVDSGADEDTVRKQYRKLALLLHPDKNKSAAAEDAFKLISEAWSVLSDKSRRTLEDSQEASQPNNKRAAAPGDANGSSKFSKRSKEPPASATFWTSCDRCGMQYEHLRVYLNLTLLCINCQASYVATEINPPSEFVSSEHTSLQSQPNLHCFQWGPSFSRTEGAASANVVEKAKRHRQRLERKNDVLKRKASAS</sequence>
<dbReference type="Pfam" id="PF00226">
    <property type="entry name" value="DnaJ"/>
    <property type="match status" value="1"/>
</dbReference>
<dbReference type="InterPro" id="IPR056988">
    <property type="entry name" value="Zn_ribbon_pln"/>
</dbReference>
<dbReference type="Proteomes" id="UP000734854">
    <property type="component" value="Unassembled WGS sequence"/>
</dbReference>
<reference evidence="3 4" key="1">
    <citation type="submission" date="2020-08" db="EMBL/GenBank/DDBJ databases">
        <title>Plant Genome Project.</title>
        <authorList>
            <person name="Zhang R.-G."/>
        </authorList>
    </citation>
    <scope>NUCLEOTIDE SEQUENCE [LARGE SCALE GENOMIC DNA]</scope>
    <source>
        <tissue evidence="3">Rhizome</tissue>
    </source>
</reference>
<organism evidence="3 4">
    <name type="scientific">Zingiber officinale</name>
    <name type="common">Ginger</name>
    <name type="synonym">Amomum zingiber</name>
    <dbReference type="NCBI Taxonomy" id="94328"/>
    <lineage>
        <taxon>Eukaryota</taxon>
        <taxon>Viridiplantae</taxon>
        <taxon>Streptophyta</taxon>
        <taxon>Embryophyta</taxon>
        <taxon>Tracheophyta</taxon>
        <taxon>Spermatophyta</taxon>
        <taxon>Magnoliopsida</taxon>
        <taxon>Liliopsida</taxon>
        <taxon>Zingiberales</taxon>
        <taxon>Zingiberaceae</taxon>
        <taxon>Zingiber</taxon>
    </lineage>
</organism>
<keyword evidence="4" id="KW-1185">Reference proteome</keyword>
<feature type="region of interest" description="Disordered" evidence="1">
    <location>
        <begin position="124"/>
        <end position="162"/>
    </location>
</feature>
<dbReference type="PANTHER" id="PTHR44137">
    <property type="entry name" value="BNAC03G44070D PROTEIN"/>
    <property type="match status" value="1"/>
</dbReference>
<accession>A0A8J5EZH7</accession>
<evidence type="ECO:0000313" key="4">
    <source>
        <dbReference type="Proteomes" id="UP000734854"/>
    </source>
</evidence>
<dbReference type="OrthoDB" id="10250354at2759"/>
<dbReference type="CDD" id="cd06257">
    <property type="entry name" value="DnaJ"/>
    <property type="match status" value="1"/>
</dbReference>
<dbReference type="PANTHER" id="PTHR44137:SF32">
    <property type="entry name" value="DNAJ HEAT SHOCK AMINO-TERMINAL DOMAIN PROTEIN"/>
    <property type="match status" value="1"/>
</dbReference>
<protein>
    <recommendedName>
        <fullName evidence="2">J domain-containing protein</fullName>
    </recommendedName>
</protein>
<evidence type="ECO:0000259" key="2">
    <source>
        <dbReference type="PROSITE" id="PS50076"/>
    </source>
</evidence>
<gene>
    <name evidence="3" type="ORF">ZIOFF_061700</name>
</gene>
<name>A0A8J5EZH7_ZINOF</name>
<dbReference type="PROSITE" id="PS50076">
    <property type="entry name" value="DNAJ_2"/>
    <property type="match status" value="1"/>
</dbReference>
<dbReference type="InterPro" id="IPR001623">
    <property type="entry name" value="DnaJ_domain"/>
</dbReference>
<proteinExistence type="predicted"/>
<comment type="caution">
    <text evidence="3">The sequence shown here is derived from an EMBL/GenBank/DDBJ whole genome shotgun (WGS) entry which is preliminary data.</text>
</comment>